<evidence type="ECO:0000313" key="6">
    <source>
        <dbReference type="EMBL" id="KIH88251.1"/>
    </source>
</evidence>
<dbReference type="InterPro" id="IPR013785">
    <property type="entry name" value="Aldolase_TIM"/>
</dbReference>
<name>A0A0C2IGD5_9PEZI</name>
<sequence length="1014" mass="109919">MPDGAYSFAAEFAAFLPKKPPSTARPRGGGAGSATASAMGAAVSVATHPPLGQVTTVIGSDVTFYAVVEQETDKDTQNDKILRSPPPLEVSLWHSPTERAAGVEGEDGSGWTATAFQPVDENGQDASGKTVTGKAPIFWALQNESKNENGESGETDGQPTVVRHYYRAVVENASGGPLHFTVRFRAQTNSSGRVDGDNSSTPAWRWVGDEQQIGDGTVIVRDPVAGDQRATDDANSIPNLPPPKTVADEQASSVSPLAQLQDLIGDLNPAFRVTSPRSQAPGAQLWELTVPVAAVADDGGDQSAYTTVPIGMPWKGRFLRWFSLMRLWSPWLAPQQGRQALDRALDAVLCSFLSDADGRHLVFLAISGVDHVQGLFQGGQDDNRQLVLSVRSDSPKTETATVLVAACDTFESANAAVMYHARSLVHQMATADAEEIQTLAGEVKPAWLENWYDGLGFCTWNSLGQNLSEDKIVAAVDALADHGIRIANLIIDDNWQSIDRAHGDGQFQYTWTRFEADPQQFPQGLKHAVQRVRERHPTIEHVAVWHALLGYWGGLTPAAAGGELAKTYATRVVTRAHPKRRDLPIAGPMVVVDEPDVQRFYNDFYAFLVDCGVDGVKTDAQFIIDTWTSAATRRALTTRYQDAWTVATLRHFGSRAVSCMSQTPNILFYSQLPQNRPPLLVRNSDDFFPDVPASHPWHVWTNAHNSLFTQHLNVLPDWDMFQTVHGYSTFHAAARCVSGGPIYITDTPGQHDLGLIQQMTGTSVYDKTVIFRPSVVGRSLDQYVGFHDNVLLKVGSYHGNAAGTGILGVFNVSDRRVHELVPLARVPGVDAGDGADMLYVARAHTSGRITGAPVGADALLTLALDTYQYEIVSVYKVHSFDDRRGGGGGGKTNRPLHVANLGLLGKMAGAAAVVGTTYRQRDDNNRVSLQTSLKAPGILGLYVSGLAEGRRTVADSFLVTMRDQPIPAHCAAVSAQDPHVLEIDTARAWRELGFKPMMNNEVQLTVYISVDEVA</sequence>
<evidence type="ECO:0000313" key="7">
    <source>
        <dbReference type="Proteomes" id="UP000031575"/>
    </source>
</evidence>
<protein>
    <submittedName>
        <fullName evidence="6">Raffinose synthase protein</fullName>
    </submittedName>
</protein>
<keyword evidence="3" id="KW-0119">Carbohydrate metabolism</keyword>
<dbReference type="GO" id="GO:0047274">
    <property type="term" value="F:galactinol-sucrose galactosyltransferase activity"/>
    <property type="evidence" value="ECO:0007669"/>
    <property type="project" value="UniProtKB-EC"/>
</dbReference>
<gene>
    <name evidence="6" type="ORF">SPBR_06533</name>
</gene>
<evidence type="ECO:0000256" key="3">
    <source>
        <dbReference type="ARBA" id="ARBA00023277"/>
    </source>
</evidence>
<dbReference type="Pfam" id="PF05691">
    <property type="entry name" value="Raffinose_syn"/>
    <property type="match status" value="1"/>
</dbReference>
<dbReference type="PANTHER" id="PTHR31268:SF32">
    <property type="entry name" value="GALACTINOL--SUCROSE GALACTOSYLTRANSFERASE 2-RELATED"/>
    <property type="match status" value="1"/>
</dbReference>
<reference evidence="6 7" key="1">
    <citation type="journal article" date="2014" name="BMC Genomics">
        <title>Comparative genomics of the major fungal agents of human and animal Sporotrichosis: Sporothrix schenckii and Sporothrix brasiliensis.</title>
        <authorList>
            <person name="Teixeira M.M."/>
            <person name="de Almeida L.G."/>
            <person name="Kubitschek-Barreira P."/>
            <person name="Alves F.L."/>
            <person name="Kioshima E.S."/>
            <person name="Abadio A.K."/>
            <person name="Fernandes L."/>
            <person name="Derengowski L.S."/>
            <person name="Ferreira K.S."/>
            <person name="Souza R.C."/>
            <person name="Ruiz J.C."/>
            <person name="de Andrade N.C."/>
            <person name="Paes H.C."/>
            <person name="Nicola A.M."/>
            <person name="Albuquerque P."/>
            <person name="Gerber A.L."/>
            <person name="Martins V.P."/>
            <person name="Peconick L.D."/>
            <person name="Neto A.V."/>
            <person name="Chaucanez C.B."/>
            <person name="Silva P.A."/>
            <person name="Cunha O.L."/>
            <person name="de Oliveira F.F."/>
            <person name="dos Santos T.C."/>
            <person name="Barros A.L."/>
            <person name="Soares M.A."/>
            <person name="de Oliveira L.M."/>
            <person name="Marini M.M."/>
            <person name="Villalobos-Duno H."/>
            <person name="Cunha M.M."/>
            <person name="de Hoog S."/>
            <person name="da Silveira J.F."/>
            <person name="Henrissat B."/>
            <person name="Nino-Vega G.A."/>
            <person name="Cisalpino P.S."/>
            <person name="Mora-Montes H.M."/>
            <person name="Almeida S.R."/>
            <person name="Stajich J.E."/>
            <person name="Lopes-Bezerra L.M."/>
            <person name="Vasconcelos A.T."/>
            <person name="Felipe M.S."/>
        </authorList>
    </citation>
    <scope>NUCLEOTIDE SEQUENCE [LARGE SCALE GENOMIC DNA]</scope>
    <source>
        <strain evidence="6 7">5110</strain>
    </source>
</reference>
<comment type="similarity">
    <text evidence="2">Belongs to the glycosyl hydrolases 36 family.</text>
</comment>
<proteinExistence type="inferred from homology"/>
<dbReference type="AlphaFoldDB" id="A0A0C2IGD5"/>
<comment type="catalytic activity">
    <reaction evidence="1">
        <text>Hydrolysis of terminal, non-reducing alpha-D-galactose residues in alpha-D-galactosides, including galactose oligosaccharides, galactomannans and galactolipids.</text>
        <dbReference type="EC" id="3.2.1.22"/>
    </reaction>
</comment>
<evidence type="ECO:0000256" key="2">
    <source>
        <dbReference type="ARBA" id="ARBA00007240"/>
    </source>
</evidence>
<dbReference type="InterPro" id="IPR008811">
    <property type="entry name" value="Glycosyl_hydrolases_36"/>
</dbReference>
<dbReference type="OrthoDB" id="4664297at2759"/>
<comment type="catalytic activity">
    <reaction evidence="4">
        <text>alpha-D-galactosyl-(1-&gt;3)-1D-myo-inositol + sucrose = raffinose + myo-inositol</text>
        <dbReference type="Rhea" id="RHEA:20161"/>
        <dbReference type="ChEBI" id="CHEBI:16634"/>
        <dbReference type="ChEBI" id="CHEBI:17268"/>
        <dbReference type="ChEBI" id="CHEBI:17505"/>
        <dbReference type="ChEBI" id="CHEBI:17992"/>
        <dbReference type="EC" id="2.4.1.82"/>
    </reaction>
</comment>
<keyword evidence="7" id="KW-1185">Reference proteome</keyword>
<dbReference type="VEuPathDB" id="FungiDB:SPBR_06533"/>
<dbReference type="EMBL" id="AWTV01000009">
    <property type="protein sequence ID" value="KIH88251.1"/>
    <property type="molecule type" value="Genomic_DNA"/>
</dbReference>
<dbReference type="InterPro" id="IPR017853">
    <property type="entry name" value="GH"/>
</dbReference>
<evidence type="ECO:0000256" key="4">
    <source>
        <dbReference type="ARBA" id="ARBA00049426"/>
    </source>
</evidence>
<evidence type="ECO:0000256" key="5">
    <source>
        <dbReference type="SAM" id="MobiDB-lite"/>
    </source>
</evidence>
<dbReference type="GeneID" id="63679710"/>
<evidence type="ECO:0000256" key="1">
    <source>
        <dbReference type="ARBA" id="ARBA00001255"/>
    </source>
</evidence>
<organism evidence="6 7">
    <name type="scientific">Sporothrix brasiliensis 5110</name>
    <dbReference type="NCBI Taxonomy" id="1398154"/>
    <lineage>
        <taxon>Eukaryota</taxon>
        <taxon>Fungi</taxon>
        <taxon>Dikarya</taxon>
        <taxon>Ascomycota</taxon>
        <taxon>Pezizomycotina</taxon>
        <taxon>Sordariomycetes</taxon>
        <taxon>Sordariomycetidae</taxon>
        <taxon>Ophiostomatales</taxon>
        <taxon>Ophiostomataceae</taxon>
        <taxon>Sporothrix</taxon>
    </lineage>
</organism>
<feature type="region of interest" description="Disordered" evidence="5">
    <location>
        <begin position="228"/>
        <end position="252"/>
    </location>
</feature>
<dbReference type="RefSeq" id="XP_040616261.1">
    <property type="nucleotide sequence ID" value="XM_040764789.1"/>
</dbReference>
<dbReference type="Proteomes" id="UP000031575">
    <property type="component" value="Unassembled WGS sequence"/>
</dbReference>
<dbReference type="SUPFAM" id="SSF51445">
    <property type="entry name" value="(Trans)glycosidases"/>
    <property type="match status" value="1"/>
</dbReference>
<dbReference type="GO" id="GO:0004557">
    <property type="term" value="F:alpha-galactosidase activity"/>
    <property type="evidence" value="ECO:0007669"/>
    <property type="project" value="UniProtKB-EC"/>
</dbReference>
<accession>A0A0C2IGD5</accession>
<dbReference type="PANTHER" id="PTHR31268">
    <property type="match status" value="1"/>
</dbReference>
<dbReference type="Gene3D" id="3.20.20.70">
    <property type="entry name" value="Aldolase class I"/>
    <property type="match status" value="1"/>
</dbReference>
<comment type="caution">
    <text evidence="6">The sequence shown here is derived from an EMBL/GenBank/DDBJ whole genome shotgun (WGS) entry which is preliminary data.</text>
</comment>
<dbReference type="HOGENOM" id="CLU_006630_0_0_1"/>